<sequence length="664" mass="74530">MKILNVEAFHSGLEEIEETLSSQKDQVEQIKKAVTDVVNLDEAFKGEGGDAIRDFYRSKHLPMLEKYQLFLSDYQSVLRQTTEALYSLEPSPAGFIRQSFLEGDVEQGIQRARQTTMDLTSEANAALRSVSDIVSVPRIQDGPFLQQAAFAQREKERSIEKLLEFDHIQTSSLSSLEKQVHSMTQEITQLQTVFQKGKLGIIENNKKIIIDESSFLTKLSELASVWLSQKSSQFLGTLEGSFFAIVDIVDGLADSLIALFTDPIGFFKGIINTVLHPIDTAQYIWNSLKQSFEEDVINGDARSSARYFSYAVTYIAASIFGTKGADRVNKMSKAGKMNSKPDVPYNVMTTAKIKNSIKNGVRNTFGKVEDSVHNLLSSRSGKRAMELDRLSSHLQDLFKKTRNVLNPDKIKTAIDKTYQKVAEGPISKAVQSDVFSRMGRVLLNEKGHVVIPGKGKVSEGDRVDGGSKGTAETSISKPARPKASSVKPGVREKPSASIKQKEKRLSNEHLNNLVKGNFVKETSRTRTFTPETMPGSKDFAKWFNELSIDEFELAWSTPKLRIIIESRIRYPGGYHEWHLVSRAPIFKRWGVTAEDIAEMRTLTKDVEFVNPAGRHGFDGSGKAHRELLDLIDYSLDYETFKRKLRNWAHYRLKGGIDSLPEGLR</sequence>
<dbReference type="PROSITE" id="PS51756">
    <property type="entry name" value="LXG"/>
    <property type="match status" value="1"/>
</dbReference>
<feature type="compositionally biased region" description="Basic and acidic residues" evidence="2">
    <location>
        <begin position="489"/>
        <end position="503"/>
    </location>
</feature>
<dbReference type="RefSeq" id="WP_119546765.1">
    <property type="nucleotide sequence ID" value="NZ_QXIR01000011.1"/>
</dbReference>
<protein>
    <recommendedName>
        <fullName evidence="3">LXG domain-containing protein</fullName>
    </recommendedName>
</protein>
<dbReference type="InterPro" id="IPR006829">
    <property type="entry name" value="LXG_dom"/>
</dbReference>
<gene>
    <name evidence="4" type="ORF">D3H55_09975</name>
</gene>
<dbReference type="Pfam" id="PF04740">
    <property type="entry name" value="LXG"/>
    <property type="match status" value="1"/>
</dbReference>
<feature type="region of interest" description="Disordered" evidence="2">
    <location>
        <begin position="453"/>
        <end position="503"/>
    </location>
</feature>
<comment type="similarity">
    <text evidence="1">In the N-terminal section; belongs to the LXG family.</text>
</comment>
<proteinExistence type="inferred from homology"/>
<organism evidence="4 5">
    <name type="scientific">Bacillus salacetis</name>
    <dbReference type="NCBI Taxonomy" id="2315464"/>
    <lineage>
        <taxon>Bacteria</taxon>
        <taxon>Bacillati</taxon>
        <taxon>Bacillota</taxon>
        <taxon>Bacilli</taxon>
        <taxon>Bacillales</taxon>
        <taxon>Bacillaceae</taxon>
        <taxon>Bacillus</taxon>
    </lineage>
</organism>
<evidence type="ECO:0000256" key="2">
    <source>
        <dbReference type="SAM" id="MobiDB-lite"/>
    </source>
</evidence>
<keyword evidence="5" id="KW-1185">Reference proteome</keyword>
<dbReference type="Proteomes" id="UP000265801">
    <property type="component" value="Unassembled WGS sequence"/>
</dbReference>
<dbReference type="InterPro" id="IPR051768">
    <property type="entry name" value="Bact_secretion_toxin"/>
</dbReference>
<dbReference type="AlphaFoldDB" id="A0A3A1R0K6"/>
<dbReference type="PANTHER" id="PTHR34976:SF2">
    <property type="entry name" value="TYPE VII SECRETION SYSTEM PROTEIN ESSD"/>
    <property type="match status" value="1"/>
</dbReference>
<name>A0A3A1R0K6_9BACI</name>
<evidence type="ECO:0000259" key="3">
    <source>
        <dbReference type="PROSITE" id="PS51756"/>
    </source>
</evidence>
<comment type="caution">
    <text evidence="4">The sequence shown here is derived from an EMBL/GenBank/DDBJ whole genome shotgun (WGS) entry which is preliminary data.</text>
</comment>
<evidence type="ECO:0000256" key="1">
    <source>
        <dbReference type="ARBA" id="ARBA00034117"/>
    </source>
</evidence>
<dbReference type="PANTHER" id="PTHR34976">
    <property type="entry name" value="RIBONUCLEASE YQCG-RELATED"/>
    <property type="match status" value="1"/>
</dbReference>
<dbReference type="OrthoDB" id="1275308at2"/>
<feature type="compositionally biased region" description="Basic and acidic residues" evidence="2">
    <location>
        <begin position="456"/>
        <end position="465"/>
    </location>
</feature>
<feature type="domain" description="LXG" evidence="3">
    <location>
        <begin position="1"/>
        <end position="233"/>
    </location>
</feature>
<evidence type="ECO:0000313" key="4">
    <source>
        <dbReference type="EMBL" id="RIW34298.1"/>
    </source>
</evidence>
<evidence type="ECO:0000313" key="5">
    <source>
        <dbReference type="Proteomes" id="UP000265801"/>
    </source>
</evidence>
<dbReference type="EMBL" id="QXIR01000011">
    <property type="protein sequence ID" value="RIW34298.1"/>
    <property type="molecule type" value="Genomic_DNA"/>
</dbReference>
<reference evidence="4 5" key="1">
    <citation type="submission" date="2018-09" db="EMBL/GenBank/DDBJ databases">
        <title>Bacillus saliacetes sp. nov., isolated from Thai shrimp paste (Ka-pi).</title>
        <authorList>
            <person name="Daroonpunt R."/>
            <person name="Tanasupawat S."/>
            <person name="Yiamsombut S."/>
        </authorList>
    </citation>
    <scope>NUCLEOTIDE SEQUENCE [LARGE SCALE GENOMIC DNA]</scope>
    <source>
        <strain evidence="4 5">SKP7-4</strain>
    </source>
</reference>
<accession>A0A3A1R0K6</accession>